<dbReference type="EMBL" id="JADCNM010000290">
    <property type="protein sequence ID" value="KAG0448605.1"/>
    <property type="molecule type" value="Genomic_DNA"/>
</dbReference>
<dbReference type="FunFam" id="1.25.40.10:FF:000333">
    <property type="entry name" value="Pentatricopeptide repeat-containing protein"/>
    <property type="match status" value="1"/>
</dbReference>
<dbReference type="Gene3D" id="1.25.40.10">
    <property type="entry name" value="Tetratricopeptide repeat domain"/>
    <property type="match status" value="1"/>
</dbReference>
<dbReference type="AlphaFoldDB" id="A0A835PA17"/>
<name>A0A835PA17_VANPL</name>
<dbReference type="InterPro" id="IPR046960">
    <property type="entry name" value="PPR_At4g14850-like_plant"/>
</dbReference>
<comment type="caution">
    <text evidence="4">The sequence shown here is derived from an EMBL/GenBank/DDBJ whole genome shotgun (WGS) entry which is preliminary data.</text>
</comment>
<dbReference type="PANTHER" id="PTHR47926">
    <property type="entry name" value="PENTATRICOPEPTIDE REPEAT-CONTAINING PROTEIN"/>
    <property type="match status" value="1"/>
</dbReference>
<dbReference type="Proteomes" id="UP000639772">
    <property type="component" value="Unassembled WGS sequence"/>
</dbReference>
<dbReference type="Pfam" id="PF13041">
    <property type="entry name" value="PPR_2"/>
    <property type="match status" value="1"/>
</dbReference>
<dbReference type="InterPro" id="IPR002885">
    <property type="entry name" value="PPR_rpt"/>
</dbReference>
<evidence type="ECO:0000256" key="1">
    <source>
        <dbReference type="ARBA" id="ARBA00006643"/>
    </source>
</evidence>
<dbReference type="OrthoDB" id="185373at2759"/>
<evidence type="ECO:0000313" key="4">
    <source>
        <dbReference type="EMBL" id="KAG0448605.1"/>
    </source>
</evidence>
<sequence>MLVRNAVSWTSLICAYAKNGLLEFARKCFDQMPERTIGTWNAMIDCHVYQDCCQEALDLYECMQSSGIIPNEATLVSVLSACSQSGNMVMGKRIHDYIVQNIANQASLC</sequence>
<evidence type="ECO:0000256" key="2">
    <source>
        <dbReference type="ARBA" id="ARBA00022737"/>
    </source>
</evidence>
<dbReference type="Pfam" id="PF01535">
    <property type="entry name" value="PPR"/>
    <property type="match status" value="1"/>
</dbReference>
<dbReference type="GO" id="GO:0003723">
    <property type="term" value="F:RNA binding"/>
    <property type="evidence" value="ECO:0007669"/>
    <property type="project" value="InterPro"/>
</dbReference>
<dbReference type="InterPro" id="IPR011990">
    <property type="entry name" value="TPR-like_helical_dom_sf"/>
</dbReference>
<gene>
    <name evidence="4" type="ORF">HPP92_027753</name>
</gene>
<organism evidence="4 5">
    <name type="scientific">Vanilla planifolia</name>
    <name type="common">Vanilla</name>
    <dbReference type="NCBI Taxonomy" id="51239"/>
    <lineage>
        <taxon>Eukaryota</taxon>
        <taxon>Viridiplantae</taxon>
        <taxon>Streptophyta</taxon>
        <taxon>Embryophyta</taxon>
        <taxon>Tracheophyta</taxon>
        <taxon>Spermatophyta</taxon>
        <taxon>Magnoliopsida</taxon>
        <taxon>Liliopsida</taxon>
        <taxon>Asparagales</taxon>
        <taxon>Orchidaceae</taxon>
        <taxon>Vanilloideae</taxon>
        <taxon>Vanilleae</taxon>
        <taxon>Vanilla</taxon>
    </lineage>
</organism>
<keyword evidence="2" id="KW-0677">Repeat</keyword>
<evidence type="ECO:0000313" key="5">
    <source>
        <dbReference type="Proteomes" id="UP000639772"/>
    </source>
</evidence>
<evidence type="ECO:0008006" key="6">
    <source>
        <dbReference type="Google" id="ProtNLM"/>
    </source>
</evidence>
<dbReference type="PROSITE" id="PS51375">
    <property type="entry name" value="PPR"/>
    <property type="match status" value="1"/>
</dbReference>
<dbReference type="GO" id="GO:0009451">
    <property type="term" value="P:RNA modification"/>
    <property type="evidence" value="ECO:0007669"/>
    <property type="project" value="InterPro"/>
</dbReference>
<accession>A0A835PA17</accession>
<reference evidence="4 5" key="1">
    <citation type="journal article" date="2020" name="Nat. Food">
        <title>A phased Vanilla planifolia genome enables genetic improvement of flavour and production.</title>
        <authorList>
            <person name="Hasing T."/>
            <person name="Tang H."/>
            <person name="Brym M."/>
            <person name="Khazi F."/>
            <person name="Huang T."/>
            <person name="Chambers A.H."/>
        </authorList>
    </citation>
    <scope>NUCLEOTIDE SEQUENCE [LARGE SCALE GENOMIC DNA]</scope>
    <source>
        <tissue evidence="4">Leaf</tissue>
    </source>
</reference>
<protein>
    <recommendedName>
        <fullName evidence="6">Pentatricopeptide repeat-containing protein</fullName>
    </recommendedName>
</protein>
<comment type="similarity">
    <text evidence="1">Belongs to the PPR family. PCMP-H subfamily.</text>
</comment>
<feature type="repeat" description="PPR" evidence="3">
    <location>
        <begin position="5"/>
        <end position="39"/>
    </location>
</feature>
<dbReference type="PANTHER" id="PTHR47926:SF528">
    <property type="entry name" value="PENTATRICOPEPTIDE REPEAT-CONTAINING PROTEIN"/>
    <property type="match status" value="1"/>
</dbReference>
<dbReference type="NCBIfam" id="TIGR00756">
    <property type="entry name" value="PPR"/>
    <property type="match status" value="2"/>
</dbReference>
<proteinExistence type="inferred from homology"/>
<evidence type="ECO:0000256" key="3">
    <source>
        <dbReference type="PROSITE-ProRule" id="PRU00708"/>
    </source>
</evidence>